<dbReference type="InterPro" id="IPR014347">
    <property type="entry name" value="Tautomerase/MIF_sf"/>
</dbReference>
<dbReference type="InterPro" id="IPR001398">
    <property type="entry name" value="Macrophage_inhib_fac"/>
</dbReference>
<dbReference type="PANTHER" id="PTHR11954">
    <property type="entry name" value="D-DOPACHROME DECARBOXYLASE"/>
    <property type="match status" value="1"/>
</dbReference>
<dbReference type="GO" id="GO:0050178">
    <property type="term" value="F:phenylpyruvate tautomerase activity"/>
    <property type="evidence" value="ECO:0007669"/>
    <property type="project" value="UniProtKB-EC"/>
</dbReference>
<gene>
    <name evidence="14" type="ORF">PG999_010960</name>
</gene>
<evidence type="ECO:0000256" key="7">
    <source>
        <dbReference type="ARBA" id="ARBA00036823"/>
    </source>
</evidence>
<comment type="catalytic activity">
    <reaction evidence="6">
        <text>3-phenylpyruvate = enol-phenylpyruvate</text>
        <dbReference type="Rhea" id="RHEA:17097"/>
        <dbReference type="ChEBI" id="CHEBI:16815"/>
        <dbReference type="ChEBI" id="CHEBI:18005"/>
        <dbReference type="EC" id="5.3.2.1"/>
    </reaction>
</comment>
<evidence type="ECO:0000256" key="8">
    <source>
        <dbReference type="ARBA" id="ARBA00038932"/>
    </source>
</evidence>
<evidence type="ECO:0000313" key="14">
    <source>
        <dbReference type="EMBL" id="KAK8100586.1"/>
    </source>
</evidence>
<dbReference type="SUPFAM" id="SSF55331">
    <property type="entry name" value="Tautomerase/MIF"/>
    <property type="match status" value="1"/>
</dbReference>
<protein>
    <recommendedName>
        <fullName evidence="12">L-dopachrome isomerase</fullName>
        <ecNumber evidence="9">5.3.2.1</ecNumber>
        <ecNumber evidence="8">5.3.3.12</ecNumber>
    </recommendedName>
    <alternativeName>
        <fullName evidence="10">L-dopachrome tautomerase</fullName>
    </alternativeName>
    <alternativeName>
        <fullName evidence="11">Phenylpyruvate tautomerase</fullName>
    </alternativeName>
</protein>
<comment type="caution">
    <text evidence="14">The sequence shown here is derived from an EMBL/GenBank/DDBJ whole genome shotgun (WGS) entry which is preliminary data.</text>
</comment>
<comment type="subcellular location">
    <subcellularLocation>
        <location evidence="1">Secreted</location>
    </subcellularLocation>
</comment>
<dbReference type="Gene3D" id="3.30.429.10">
    <property type="entry name" value="Macrophage Migration Inhibitory Factor"/>
    <property type="match status" value="1"/>
</dbReference>
<organism evidence="14 15">
    <name type="scientific">Apiospora kogelbergensis</name>
    <dbReference type="NCBI Taxonomy" id="1337665"/>
    <lineage>
        <taxon>Eukaryota</taxon>
        <taxon>Fungi</taxon>
        <taxon>Dikarya</taxon>
        <taxon>Ascomycota</taxon>
        <taxon>Pezizomycotina</taxon>
        <taxon>Sordariomycetes</taxon>
        <taxon>Xylariomycetidae</taxon>
        <taxon>Amphisphaeriales</taxon>
        <taxon>Apiosporaceae</taxon>
        <taxon>Apiospora</taxon>
    </lineage>
</organism>
<name>A0AAW0QFT2_9PEZI</name>
<dbReference type="EC" id="5.3.2.1" evidence="9"/>
<evidence type="ECO:0000256" key="6">
    <source>
        <dbReference type="ARBA" id="ARBA00036735"/>
    </source>
</evidence>
<evidence type="ECO:0000256" key="11">
    <source>
        <dbReference type="ARBA" id="ARBA00041912"/>
    </source>
</evidence>
<comment type="catalytic activity">
    <reaction evidence="7">
        <text>L-dopachrome = 5,6-dihydroxyindole-2-carboxylate</text>
        <dbReference type="Rhea" id="RHEA:13041"/>
        <dbReference type="ChEBI" id="CHEBI:16875"/>
        <dbReference type="ChEBI" id="CHEBI:57509"/>
        <dbReference type="EC" id="5.3.3.12"/>
    </reaction>
</comment>
<dbReference type="GO" id="GO:0005576">
    <property type="term" value="C:extracellular region"/>
    <property type="evidence" value="ECO:0007669"/>
    <property type="project" value="UniProtKB-SubCell"/>
</dbReference>
<dbReference type="GO" id="GO:0004167">
    <property type="term" value="F:dopachrome isomerase activity"/>
    <property type="evidence" value="ECO:0007669"/>
    <property type="project" value="UniProtKB-EC"/>
</dbReference>
<proteinExistence type="inferred from homology"/>
<keyword evidence="5" id="KW-0413">Isomerase</keyword>
<sequence>MHLIIPHLSCRGIWFGNWSDGAHRALLHPVCAPYIAATTSQNGAAPSKFQGASLSPSGSGAKVSSSPLSKEPAVLAATPSSASSTPPGTAAADGLSFAQRKALSSRSSSKSSIVEGNHLMRSVDRPLPGDMLYRRKSQVQPGLAKKKSAYYENEFAATREATRPWTGECAELSAAIDDEFSFITDLSYHISNRYQRPMSSIIINVQHTMCMMFGGSFEPAYTLTIHALPSLVQPTTNKRNAALIQIHIQETLGVPTSRGYVRFEATPEANMACSGKTVAGEMDDADRNLKDAAAIGRAPSRAATKTKKMLGVRSLPGLRPSSAMSMREEAKLPTPPSSTDDTPMIATTIPEHPPTPPQEPKEKPTKVAVRKKSFVSSLFGGRGSMKDKRPKTSGAMV</sequence>
<evidence type="ECO:0000313" key="15">
    <source>
        <dbReference type="Proteomes" id="UP001392437"/>
    </source>
</evidence>
<feature type="region of interest" description="Disordered" evidence="13">
    <location>
        <begin position="314"/>
        <end position="397"/>
    </location>
</feature>
<evidence type="ECO:0000256" key="2">
    <source>
        <dbReference type="ARBA" id="ARBA00005851"/>
    </source>
</evidence>
<dbReference type="Pfam" id="PF01187">
    <property type="entry name" value="MIF"/>
    <property type="match status" value="1"/>
</dbReference>
<dbReference type="EC" id="5.3.3.12" evidence="8"/>
<feature type="region of interest" description="Disordered" evidence="13">
    <location>
        <begin position="45"/>
        <end position="92"/>
    </location>
</feature>
<accession>A0AAW0QFT2</accession>
<dbReference type="Proteomes" id="UP001392437">
    <property type="component" value="Unassembled WGS sequence"/>
</dbReference>
<evidence type="ECO:0000256" key="10">
    <source>
        <dbReference type="ARBA" id="ARBA00041631"/>
    </source>
</evidence>
<keyword evidence="15" id="KW-1185">Reference proteome</keyword>
<evidence type="ECO:0000256" key="12">
    <source>
        <dbReference type="ARBA" id="ARBA00042730"/>
    </source>
</evidence>
<evidence type="ECO:0000256" key="1">
    <source>
        <dbReference type="ARBA" id="ARBA00004613"/>
    </source>
</evidence>
<comment type="similarity">
    <text evidence="2">Belongs to the MIF family.</text>
</comment>
<evidence type="ECO:0000256" key="5">
    <source>
        <dbReference type="ARBA" id="ARBA00023235"/>
    </source>
</evidence>
<evidence type="ECO:0000256" key="13">
    <source>
        <dbReference type="SAM" id="MobiDB-lite"/>
    </source>
</evidence>
<dbReference type="PANTHER" id="PTHR11954:SF6">
    <property type="entry name" value="MACROPHAGE MIGRATION INHIBITORY FACTOR"/>
    <property type="match status" value="1"/>
</dbReference>
<evidence type="ECO:0000256" key="4">
    <source>
        <dbReference type="ARBA" id="ARBA00022525"/>
    </source>
</evidence>
<evidence type="ECO:0000256" key="9">
    <source>
        <dbReference type="ARBA" id="ARBA00039086"/>
    </source>
</evidence>
<feature type="compositionally biased region" description="Low complexity" evidence="13">
    <location>
        <begin position="53"/>
        <end position="92"/>
    </location>
</feature>
<reference evidence="14 15" key="1">
    <citation type="submission" date="2023-01" db="EMBL/GenBank/DDBJ databases">
        <title>Analysis of 21 Apiospora genomes using comparative genomics revels a genus with tremendous synthesis potential of carbohydrate active enzymes and secondary metabolites.</title>
        <authorList>
            <person name="Sorensen T."/>
        </authorList>
    </citation>
    <scope>NUCLEOTIDE SEQUENCE [LARGE SCALE GENOMIC DNA]</scope>
    <source>
        <strain evidence="14 15">CBS 117206</strain>
    </source>
</reference>
<keyword evidence="3" id="KW-0202">Cytokine</keyword>
<feature type="compositionally biased region" description="Low complexity" evidence="13">
    <location>
        <begin position="337"/>
        <end position="350"/>
    </location>
</feature>
<dbReference type="EMBL" id="JAQQWP010000009">
    <property type="protein sequence ID" value="KAK8100586.1"/>
    <property type="molecule type" value="Genomic_DNA"/>
</dbReference>
<keyword evidence="4" id="KW-0964">Secreted</keyword>
<evidence type="ECO:0000256" key="3">
    <source>
        <dbReference type="ARBA" id="ARBA00022514"/>
    </source>
</evidence>
<dbReference type="AlphaFoldDB" id="A0AAW0QFT2"/>